<reference evidence="1" key="1">
    <citation type="journal article" date="2020" name="Stud. Mycol.">
        <title>101 Dothideomycetes genomes: a test case for predicting lifestyles and emergence of pathogens.</title>
        <authorList>
            <person name="Haridas S."/>
            <person name="Albert R."/>
            <person name="Binder M."/>
            <person name="Bloem J."/>
            <person name="Labutti K."/>
            <person name="Salamov A."/>
            <person name="Andreopoulos B."/>
            <person name="Baker S."/>
            <person name="Barry K."/>
            <person name="Bills G."/>
            <person name="Bluhm B."/>
            <person name="Cannon C."/>
            <person name="Castanera R."/>
            <person name="Culley D."/>
            <person name="Daum C."/>
            <person name="Ezra D."/>
            <person name="Gonzalez J."/>
            <person name="Henrissat B."/>
            <person name="Kuo A."/>
            <person name="Liang C."/>
            <person name="Lipzen A."/>
            <person name="Lutzoni F."/>
            <person name="Magnuson J."/>
            <person name="Mondo S."/>
            <person name="Nolan M."/>
            <person name="Ohm R."/>
            <person name="Pangilinan J."/>
            <person name="Park H.-J."/>
            <person name="Ramirez L."/>
            <person name="Alfaro M."/>
            <person name="Sun H."/>
            <person name="Tritt A."/>
            <person name="Yoshinaga Y."/>
            <person name="Zwiers L.-H."/>
            <person name="Turgeon B."/>
            <person name="Goodwin S."/>
            <person name="Spatafora J."/>
            <person name="Crous P."/>
            <person name="Grigoriev I."/>
        </authorList>
    </citation>
    <scope>NUCLEOTIDE SEQUENCE</scope>
    <source>
        <strain evidence="1">CBS 480.64</strain>
    </source>
</reference>
<organism evidence="1 2">
    <name type="scientific">Piedraia hortae CBS 480.64</name>
    <dbReference type="NCBI Taxonomy" id="1314780"/>
    <lineage>
        <taxon>Eukaryota</taxon>
        <taxon>Fungi</taxon>
        <taxon>Dikarya</taxon>
        <taxon>Ascomycota</taxon>
        <taxon>Pezizomycotina</taxon>
        <taxon>Dothideomycetes</taxon>
        <taxon>Dothideomycetidae</taxon>
        <taxon>Capnodiales</taxon>
        <taxon>Piedraiaceae</taxon>
        <taxon>Piedraia</taxon>
    </lineage>
</organism>
<protein>
    <submittedName>
        <fullName evidence="1">Uncharacterized protein</fullName>
    </submittedName>
</protein>
<evidence type="ECO:0000313" key="2">
    <source>
        <dbReference type="Proteomes" id="UP000799421"/>
    </source>
</evidence>
<dbReference type="AlphaFoldDB" id="A0A6A7C149"/>
<accession>A0A6A7C149</accession>
<proteinExistence type="predicted"/>
<name>A0A6A7C149_9PEZI</name>
<dbReference type="Proteomes" id="UP000799421">
    <property type="component" value="Unassembled WGS sequence"/>
</dbReference>
<evidence type="ECO:0000313" key="1">
    <source>
        <dbReference type="EMBL" id="KAF2861231.1"/>
    </source>
</evidence>
<dbReference type="EMBL" id="MU005974">
    <property type="protein sequence ID" value="KAF2861231.1"/>
    <property type="molecule type" value="Genomic_DNA"/>
</dbReference>
<keyword evidence="2" id="KW-1185">Reference proteome</keyword>
<sequence>MNLKVFVTNRSDNKVGDKLKQMESSDLQHERLENLQTNTIKQDLTMFCKDELRKLRLESRNKSSFDKLEEDWPGEVVVNDLVNICQPLFITASTIFRDVSGDPRQRLQKWVDRLNFTGSEALNVIYLDMLEEVVDLDEEWLELIQSSHQTDRCPTFLALLAGAYRSAGRRRPSAAY</sequence>
<gene>
    <name evidence="1" type="ORF">K470DRAFT_270079</name>
</gene>
<dbReference type="OrthoDB" id="674604at2759"/>